<evidence type="ECO:0000313" key="3">
    <source>
        <dbReference type="Proteomes" id="UP000607397"/>
    </source>
</evidence>
<comment type="caution">
    <text evidence="2">The sequence shown here is derived from an EMBL/GenBank/DDBJ whole genome shotgun (WGS) entry which is preliminary data.</text>
</comment>
<keyword evidence="3" id="KW-1185">Reference proteome</keyword>
<dbReference type="EMBL" id="WVIC01000003">
    <property type="protein sequence ID" value="NCJ05288.1"/>
    <property type="molecule type" value="Genomic_DNA"/>
</dbReference>
<gene>
    <name evidence="2" type="ORF">GS597_01900</name>
</gene>
<name>A0A8K1ZWR7_9CYAN</name>
<organism evidence="2 3">
    <name type="scientific">Petrachloros mirabilis ULC683</name>
    <dbReference type="NCBI Taxonomy" id="2781853"/>
    <lineage>
        <taxon>Bacteria</taxon>
        <taxon>Bacillati</taxon>
        <taxon>Cyanobacteriota</taxon>
        <taxon>Cyanophyceae</taxon>
        <taxon>Synechococcales</taxon>
        <taxon>Petrachlorosaceae</taxon>
        <taxon>Petrachloros</taxon>
        <taxon>Petrachloros mirabilis</taxon>
    </lineage>
</organism>
<dbReference type="Proteomes" id="UP000607397">
    <property type="component" value="Unassembled WGS sequence"/>
</dbReference>
<reference evidence="2" key="1">
    <citation type="submission" date="2019-12" db="EMBL/GenBank/DDBJ databases">
        <title>High-Quality draft genome sequences of three cyanobacteria isolated from the limestone walls of the Old Cathedral of Coimbra.</title>
        <authorList>
            <person name="Tiago I."/>
            <person name="Soares F."/>
            <person name="Portugal A."/>
        </authorList>
    </citation>
    <scope>NUCLEOTIDE SEQUENCE [LARGE SCALE GENOMIC DNA]</scope>
    <source>
        <strain evidence="2">C</strain>
    </source>
</reference>
<feature type="region of interest" description="Disordered" evidence="1">
    <location>
        <begin position="1"/>
        <end position="20"/>
    </location>
</feature>
<protein>
    <submittedName>
        <fullName evidence="2">Uncharacterized protein</fullName>
    </submittedName>
</protein>
<evidence type="ECO:0000256" key="1">
    <source>
        <dbReference type="SAM" id="MobiDB-lite"/>
    </source>
</evidence>
<sequence>MTYPKPDSSPDQPRTSHQVSTPSDISLIRTFVGGFVQGQVVLLANPHLRTEPLFNNSMQLLSKKEGLIATANLDAAPISMLVRETTTLAPLLHETLATHQFYPLAKAEADSCYLYRYCCAPEGYNLRCTTAKELWRISWGRGFGNRGGIPLDLIVWYQTPNGARASWQPLRGMDCEQGLLQIKILGGALWVNSSDWVVWARKETPIPTAQDLDPDRSRLYSRGRLPLNN</sequence>
<feature type="compositionally biased region" description="Polar residues" evidence="1">
    <location>
        <begin position="9"/>
        <end position="20"/>
    </location>
</feature>
<proteinExistence type="predicted"/>
<accession>A0A8K1ZWR7</accession>
<evidence type="ECO:0000313" key="2">
    <source>
        <dbReference type="EMBL" id="NCJ05288.1"/>
    </source>
</evidence>
<dbReference type="RefSeq" id="WP_161823772.1">
    <property type="nucleotide sequence ID" value="NZ_WVIC01000003.1"/>
</dbReference>
<dbReference type="AlphaFoldDB" id="A0A8K1ZWR7"/>